<evidence type="ECO:0000256" key="1">
    <source>
        <dbReference type="SAM" id="MobiDB-lite"/>
    </source>
</evidence>
<evidence type="ECO:0000313" key="3">
    <source>
        <dbReference type="WBParaSite" id="sdigi.contig48.g2932.t1"/>
    </source>
</evidence>
<feature type="region of interest" description="Disordered" evidence="1">
    <location>
        <begin position="20"/>
        <end position="49"/>
    </location>
</feature>
<sequence length="49" mass="5426">MVIAAVVMYVDYSSGLCNGRDEQQDTWHTNGHSVGDTDIDDMVPKARVQ</sequence>
<evidence type="ECO:0000313" key="2">
    <source>
        <dbReference type="Proteomes" id="UP000887581"/>
    </source>
</evidence>
<organism evidence="2 3">
    <name type="scientific">Setaria digitata</name>
    <dbReference type="NCBI Taxonomy" id="48799"/>
    <lineage>
        <taxon>Eukaryota</taxon>
        <taxon>Metazoa</taxon>
        <taxon>Ecdysozoa</taxon>
        <taxon>Nematoda</taxon>
        <taxon>Chromadorea</taxon>
        <taxon>Rhabditida</taxon>
        <taxon>Spirurina</taxon>
        <taxon>Spiruromorpha</taxon>
        <taxon>Filarioidea</taxon>
        <taxon>Setariidae</taxon>
        <taxon>Setaria</taxon>
    </lineage>
</organism>
<dbReference type="AlphaFoldDB" id="A0A915PVA1"/>
<name>A0A915PVA1_9BILA</name>
<protein>
    <submittedName>
        <fullName evidence="3">Uncharacterized protein</fullName>
    </submittedName>
</protein>
<accession>A0A915PVA1</accession>
<keyword evidence="2" id="KW-1185">Reference proteome</keyword>
<reference evidence="3" key="1">
    <citation type="submission" date="2022-11" db="UniProtKB">
        <authorList>
            <consortium name="WormBaseParasite"/>
        </authorList>
    </citation>
    <scope>IDENTIFICATION</scope>
</reference>
<dbReference type="WBParaSite" id="sdigi.contig48.g2932.t1">
    <property type="protein sequence ID" value="sdigi.contig48.g2932.t1"/>
    <property type="gene ID" value="sdigi.contig48.g2932"/>
</dbReference>
<dbReference type="Proteomes" id="UP000887581">
    <property type="component" value="Unplaced"/>
</dbReference>
<proteinExistence type="predicted"/>